<dbReference type="GO" id="GO:0005737">
    <property type="term" value="C:cytoplasm"/>
    <property type="evidence" value="ECO:0007669"/>
    <property type="project" value="TreeGrafter"/>
</dbReference>
<accession>A0A4Y8SVL7</accession>
<dbReference type="PANTHER" id="PTHR45527:SF1">
    <property type="entry name" value="FATTY ACID SYNTHASE"/>
    <property type="match status" value="1"/>
</dbReference>
<name>A0A4Y8SVL7_BACTU</name>
<dbReference type="InterPro" id="IPR000873">
    <property type="entry name" value="AMP-dep_synth/lig_dom"/>
</dbReference>
<evidence type="ECO:0000259" key="1">
    <source>
        <dbReference type="Pfam" id="PF00501"/>
    </source>
</evidence>
<dbReference type="RefSeq" id="WP_167555523.1">
    <property type="nucleotide sequence ID" value="NZ_SCLP01000063.1"/>
</dbReference>
<dbReference type="Gene3D" id="3.40.50.12780">
    <property type="entry name" value="N-terminal domain of ligase-like"/>
    <property type="match status" value="1"/>
</dbReference>
<dbReference type="GO" id="GO:0044550">
    <property type="term" value="P:secondary metabolite biosynthetic process"/>
    <property type="evidence" value="ECO:0007669"/>
    <property type="project" value="TreeGrafter"/>
</dbReference>
<evidence type="ECO:0000313" key="2">
    <source>
        <dbReference type="EMBL" id="TFF43353.1"/>
    </source>
</evidence>
<sequence>SGSTGKPKGVAVSHRSAAAFVDAEASLFLVNHPHGPLGPEDRVLAGLSVAFDASCEEMWLAWGHGGCLVPAPRSLVRSGMDLGPWLIRRDITVVSTVPTLAGLWPAEALDNIRLLIVGGEACSQELVDRLATEDREMWNTYGPT</sequence>
<dbReference type="GO" id="GO:0031177">
    <property type="term" value="F:phosphopantetheine binding"/>
    <property type="evidence" value="ECO:0007669"/>
    <property type="project" value="TreeGrafter"/>
</dbReference>
<organism evidence="2 3">
    <name type="scientific">Bacillus thuringiensis</name>
    <dbReference type="NCBI Taxonomy" id="1428"/>
    <lineage>
        <taxon>Bacteria</taxon>
        <taxon>Bacillati</taxon>
        <taxon>Bacillota</taxon>
        <taxon>Bacilli</taxon>
        <taxon>Bacillales</taxon>
        <taxon>Bacillaceae</taxon>
        <taxon>Bacillus</taxon>
        <taxon>Bacillus cereus group</taxon>
    </lineage>
</organism>
<feature type="non-terminal residue" evidence="2">
    <location>
        <position position="144"/>
    </location>
</feature>
<dbReference type="Proteomes" id="UP000297630">
    <property type="component" value="Unassembled WGS sequence"/>
</dbReference>
<dbReference type="EMBL" id="SCLP01000063">
    <property type="protein sequence ID" value="TFF43353.1"/>
    <property type="molecule type" value="Genomic_DNA"/>
</dbReference>
<dbReference type="PANTHER" id="PTHR45527">
    <property type="entry name" value="NONRIBOSOMAL PEPTIDE SYNTHETASE"/>
    <property type="match status" value="1"/>
</dbReference>
<proteinExistence type="predicted"/>
<comment type="caution">
    <text evidence="2">The sequence shown here is derived from an EMBL/GenBank/DDBJ whole genome shotgun (WGS) entry which is preliminary data.</text>
</comment>
<dbReference type="AlphaFoldDB" id="A0A4Y8SVL7"/>
<reference evidence="2 3" key="1">
    <citation type="submission" date="2019-01" db="EMBL/GenBank/DDBJ databases">
        <title>Draft genome sequence of Bacillus sp. DPC6431.</title>
        <authorList>
            <person name="Arbulu S."/>
            <person name="Murphy K."/>
            <person name="O'Sullivan O."/>
            <person name="Rea M.C."/>
            <person name="Hill C."/>
            <person name="Ross R.P."/>
        </authorList>
    </citation>
    <scope>NUCLEOTIDE SEQUENCE [LARGE SCALE GENOMIC DNA]</scope>
    <source>
        <strain evidence="2 3">DPC6431</strain>
    </source>
</reference>
<gene>
    <name evidence="2" type="ORF">EQ803_29555</name>
</gene>
<protein>
    <submittedName>
        <fullName evidence="2">Amino acid adenylation protein</fullName>
    </submittedName>
</protein>
<evidence type="ECO:0000313" key="3">
    <source>
        <dbReference type="Proteomes" id="UP000297630"/>
    </source>
</evidence>
<feature type="non-terminal residue" evidence="2">
    <location>
        <position position="1"/>
    </location>
</feature>
<dbReference type="GO" id="GO:0043041">
    <property type="term" value="P:amino acid activation for nonribosomal peptide biosynthetic process"/>
    <property type="evidence" value="ECO:0007669"/>
    <property type="project" value="TreeGrafter"/>
</dbReference>
<dbReference type="InterPro" id="IPR042099">
    <property type="entry name" value="ANL_N_sf"/>
</dbReference>
<feature type="domain" description="AMP-dependent synthetase/ligase" evidence="1">
    <location>
        <begin position="1"/>
        <end position="144"/>
    </location>
</feature>
<dbReference type="SUPFAM" id="SSF56801">
    <property type="entry name" value="Acetyl-CoA synthetase-like"/>
    <property type="match status" value="1"/>
</dbReference>
<dbReference type="Pfam" id="PF00501">
    <property type="entry name" value="AMP-binding"/>
    <property type="match status" value="1"/>
</dbReference>